<dbReference type="SUPFAM" id="SSF46689">
    <property type="entry name" value="Homeodomain-like"/>
    <property type="match status" value="2"/>
</dbReference>
<dbReference type="PANTHER" id="PTHR45614">
    <property type="entry name" value="MYB PROTEIN-RELATED"/>
    <property type="match status" value="1"/>
</dbReference>
<dbReference type="InterPro" id="IPR017930">
    <property type="entry name" value="Myb_dom"/>
</dbReference>
<feature type="domain" description="Myb-like" evidence="8">
    <location>
        <begin position="93"/>
        <end position="144"/>
    </location>
</feature>
<organism evidence="10 11">
    <name type="scientific">Elaeis guineensis var. tenera</name>
    <name type="common">Oil palm</name>
    <dbReference type="NCBI Taxonomy" id="51953"/>
    <lineage>
        <taxon>Eukaryota</taxon>
        <taxon>Viridiplantae</taxon>
        <taxon>Streptophyta</taxon>
        <taxon>Embryophyta</taxon>
        <taxon>Tracheophyta</taxon>
        <taxon>Spermatophyta</taxon>
        <taxon>Magnoliopsida</taxon>
        <taxon>Liliopsida</taxon>
        <taxon>Arecaceae</taxon>
        <taxon>Arecoideae</taxon>
        <taxon>Cocoseae</taxon>
        <taxon>Elaeidinae</taxon>
        <taxon>Elaeis</taxon>
    </lineage>
</organism>
<dbReference type="InterPro" id="IPR050560">
    <property type="entry name" value="MYB_TF"/>
</dbReference>
<keyword evidence="10" id="KW-1185">Reference proteome</keyword>
<dbReference type="OrthoDB" id="2143914at2759"/>
<feature type="domain" description="HTH myb-type" evidence="9">
    <location>
        <begin position="41"/>
        <end position="92"/>
    </location>
</feature>
<sequence>MVAEVKREDKKGERIQEATPTLDIGSETKPMTIPGRTSGPTRRSTKGGWTDEEDDLLIKAVRQFNGKNWKKIAELFPDRTDVQCLHRWQKVLNPELVKGTWTREEDDLIIQLVEKHGYKRWSVIAKSLPGRIGKQCRERWHNHLNPAIKKDAWTREEEEVLVRAHQIYGNKWAEIAKYLPGRTDNSIKNHWNCSVKKRLDSYLASGFMEQPLGAVDRVQNAKCSEANPLKRSAIGFTSRDWKLNADRLITFNVGLGHQNTSPKRQCLDLQSTSRGDSKCLRAGSIPTLPEDSKHLSIEVESNEEDDSKYTTSVETDYESSKRSQSNLSSSVELALGDMNKNNRDTSISSLPACKQSHSDMTAGINRILTTRLHCENENLGSSCYAPLQWMNVDGCLSSEKLFRSNNHIQPTPSPIHCSTPPDLSLSLACIPSSPESILRSAAKGFKKTPSIIRKRGRNSYKPLFPEKLKMETMDANCPSGVNNFQWRAKNFKDDLESEYVHQTGSNNQVNLNRSVYLSGDQLCSSHKKHEDFAVTKSVEKRLEGEFNAECGLSL</sequence>
<dbReference type="Proteomes" id="UP000504607">
    <property type="component" value="Chromosome 4"/>
</dbReference>
<evidence type="ECO:0000313" key="11">
    <source>
        <dbReference type="RefSeq" id="XP_010918509.1"/>
    </source>
</evidence>
<evidence type="ECO:0000256" key="4">
    <source>
        <dbReference type="ARBA" id="ARBA00023125"/>
    </source>
</evidence>
<feature type="domain" description="Myb-like" evidence="8">
    <location>
        <begin position="145"/>
        <end position="195"/>
    </location>
</feature>
<dbReference type="PROSITE" id="PS50090">
    <property type="entry name" value="MYB_LIKE"/>
    <property type="match status" value="3"/>
</dbReference>
<dbReference type="Pfam" id="PF00249">
    <property type="entry name" value="Myb_DNA-binding"/>
    <property type="match status" value="3"/>
</dbReference>
<feature type="compositionally biased region" description="Basic and acidic residues" evidence="7">
    <location>
        <begin position="1"/>
        <end position="16"/>
    </location>
</feature>
<comment type="subcellular location">
    <subcellularLocation>
        <location evidence="1">Nucleus</location>
    </subcellularLocation>
</comment>
<evidence type="ECO:0000256" key="2">
    <source>
        <dbReference type="ARBA" id="ARBA00022737"/>
    </source>
</evidence>
<feature type="domain" description="HTH myb-type" evidence="9">
    <location>
        <begin position="149"/>
        <end position="199"/>
    </location>
</feature>
<dbReference type="InterPro" id="IPR009057">
    <property type="entry name" value="Homeodomain-like_sf"/>
</dbReference>
<keyword evidence="4" id="KW-0238">DNA-binding</keyword>
<dbReference type="FunFam" id="1.10.10.60:FF:000324">
    <property type="entry name" value="Transcription factor MYB3R-2"/>
    <property type="match status" value="1"/>
</dbReference>
<dbReference type="PANTHER" id="PTHR45614:SF232">
    <property type="entry name" value="TRANSCRIPTION FACTOR MYB3R-2"/>
    <property type="match status" value="1"/>
</dbReference>
<dbReference type="Gene3D" id="1.10.10.60">
    <property type="entry name" value="Homeodomain-like"/>
    <property type="match status" value="3"/>
</dbReference>
<feature type="domain" description="Myb-like" evidence="8">
    <location>
        <begin position="41"/>
        <end position="92"/>
    </location>
</feature>
<protein>
    <submittedName>
        <fullName evidence="11">Transcription factor MYB3R-2</fullName>
    </submittedName>
</protein>
<keyword evidence="6" id="KW-0539">Nucleus</keyword>
<dbReference type="AlphaFoldDB" id="A0A6I9R6K9"/>
<keyword evidence="2" id="KW-0677">Repeat</keyword>
<evidence type="ECO:0000256" key="3">
    <source>
        <dbReference type="ARBA" id="ARBA00023015"/>
    </source>
</evidence>
<dbReference type="InterPro" id="IPR001005">
    <property type="entry name" value="SANT/Myb"/>
</dbReference>
<keyword evidence="3" id="KW-0805">Transcription regulation</keyword>
<dbReference type="GO" id="GO:0000978">
    <property type="term" value="F:RNA polymerase II cis-regulatory region sequence-specific DNA binding"/>
    <property type="evidence" value="ECO:0007669"/>
    <property type="project" value="TreeGrafter"/>
</dbReference>
<gene>
    <name evidence="11" type="primary">LOC105042862</name>
</gene>
<accession>A0A6I9R6K9</accession>
<dbReference type="GO" id="GO:0000981">
    <property type="term" value="F:DNA-binding transcription factor activity, RNA polymerase II-specific"/>
    <property type="evidence" value="ECO:0007669"/>
    <property type="project" value="TreeGrafter"/>
</dbReference>
<evidence type="ECO:0000256" key="6">
    <source>
        <dbReference type="ARBA" id="ARBA00023242"/>
    </source>
</evidence>
<dbReference type="FunFam" id="1.10.10.60:FF:000016">
    <property type="entry name" value="Transcriptional activator Myb isoform A"/>
    <property type="match status" value="1"/>
</dbReference>
<dbReference type="GO" id="GO:0005634">
    <property type="term" value="C:nucleus"/>
    <property type="evidence" value="ECO:0007669"/>
    <property type="project" value="UniProtKB-SubCell"/>
</dbReference>
<evidence type="ECO:0000256" key="7">
    <source>
        <dbReference type="SAM" id="MobiDB-lite"/>
    </source>
</evidence>
<keyword evidence="5" id="KW-0804">Transcription</keyword>
<name>A0A6I9R6K9_ELAGV</name>
<dbReference type="GeneID" id="105042862"/>
<evidence type="ECO:0000259" key="9">
    <source>
        <dbReference type="PROSITE" id="PS51294"/>
    </source>
</evidence>
<dbReference type="SMART" id="SM00717">
    <property type="entry name" value="SANT"/>
    <property type="match status" value="3"/>
</dbReference>
<dbReference type="InParanoid" id="A0A6I9R6K9"/>
<dbReference type="KEGG" id="egu:105042862"/>
<dbReference type="RefSeq" id="XP_010918509.1">
    <property type="nucleotide sequence ID" value="XM_010920207.3"/>
</dbReference>
<evidence type="ECO:0000313" key="10">
    <source>
        <dbReference type="Proteomes" id="UP000504607"/>
    </source>
</evidence>
<feature type="domain" description="HTH myb-type" evidence="9">
    <location>
        <begin position="93"/>
        <end position="148"/>
    </location>
</feature>
<evidence type="ECO:0000259" key="8">
    <source>
        <dbReference type="PROSITE" id="PS50090"/>
    </source>
</evidence>
<evidence type="ECO:0000256" key="5">
    <source>
        <dbReference type="ARBA" id="ARBA00023163"/>
    </source>
</evidence>
<dbReference type="CDD" id="cd00167">
    <property type="entry name" value="SANT"/>
    <property type="match status" value="3"/>
</dbReference>
<feature type="region of interest" description="Disordered" evidence="7">
    <location>
        <begin position="274"/>
        <end position="328"/>
    </location>
</feature>
<evidence type="ECO:0000256" key="1">
    <source>
        <dbReference type="ARBA" id="ARBA00004123"/>
    </source>
</evidence>
<dbReference type="FunFam" id="1.10.10.60:FF:000010">
    <property type="entry name" value="Transcriptional activator Myb isoform A"/>
    <property type="match status" value="1"/>
</dbReference>
<reference evidence="11" key="1">
    <citation type="submission" date="2025-08" db="UniProtKB">
        <authorList>
            <consortium name="RefSeq"/>
        </authorList>
    </citation>
    <scope>IDENTIFICATION</scope>
</reference>
<dbReference type="PROSITE" id="PS51294">
    <property type="entry name" value="HTH_MYB"/>
    <property type="match status" value="3"/>
</dbReference>
<proteinExistence type="predicted"/>
<feature type="region of interest" description="Disordered" evidence="7">
    <location>
        <begin position="1"/>
        <end position="49"/>
    </location>
</feature>